<sequence>METTTKPCKGQVKVRHYQKLDPASIDMKQWPTGKEIQDALKKEGFLHRLETKEEAFWQAAFRWALLKKYGHCPQGLENPFAETPDRSTQKLCLSDQDIVTIDDIWQELCELATSDSAKNHSEADSDLLQFLATAMSNRRQLQWSFMDCGPACQFKLHAHPNMEIIFCVKGELHEIRMDGKPITKEFESEETSSPDSDIHSNQRLKGPDLSLLGRPWKFQTLKEGNFLVNEVGSIHKSFAATNGEGVLLLVVWGGSHADVSPDQEPRSVNVQEALETMDKRLCGDCASGTLISETFLPTSERSQ</sequence>
<feature type="compositionally biased region" description="Polar residues" evidence="1">
    <location>
        <begin position="193"/>
        <end position="203"/>
    </location>
</feature>
<dbReference type="Proteomes" id="UP001153069">
    <property type="component" value="Unassembled WGS sequence"/>
</dbReference>
<dbReference type="AlphaFoldDB" id="A0A9N8EKT2"/>
<accession>A0A9N8EKT2</accession>
<reference evidence="2" key="1">
    <citation type="submission" date="2020-06" db="EMBL/GenBank/DDBJ databases">
        <authorList>
            <consortium name="Plant Systems Biology data submission"/>
        </authorList>
    </citation>
    <scope>NUCLEOTIDE SEQUENCE</scope>
    <source>
        <strain evidence="2">D6</strain>
    </source>
</reference>
<dbReference type="OrthoDB" id="43303at2759"/>
<dbReference type="InterPro" id="IPR011051">
    <property type="entry name" value="RmlC_Cupin_sf"/>
</dbReference>
<dbReference type="Gene3D" id="2.60.120.10">
    <property type="entry name" value="Jelly Rolls"/>
    <property type="match status" value="1"/>
</dbReference>
<feature type="region of interest" description="Disordered" evidence="1">
    <location>
        <begin position="185"/>
        <end position="206"/>
    </location>
</feature>
<proteinExistence type="predicted"/>
<comment type="caution">
    <text evidence="2">The sequence shown here is derived from an EMBL/GenBank/DDBJ whole genome shotgun (WGS) entry which is preliminary data.</text>
</comment>
<name>A0A9N8EKT2_9STRA</name>
<gene>
    <name evidence="2" type="ORF">SEMRO_1247_G255860.1</name>
</gene>
<evidence type="ECO:0000256" key="1">
    <source>
        <dbReference type="SAM" id="MobiDB-lite"/>
    </source>
</evidence>
<dbReference type="InterPro" id="IPR014710">
    <property type="entry name" value="RmlC-like_jellyroll"/>
</dbReference>
<keyword evidence="3" id="KW-1185">Reference proteome</keyword>
<organism evidence="2 3">
    <name type="scientific">Seminavis robusta</name>
    <dbReference type="NCBI Taxonomy" id="568900"/>
    <lineage>
        <taxon>Eukaryota</taxon>
        <taxon>Sar</taxon>
        <taxon>Stramenopiles</taxon>
        <taxon>Ochrophyta</taxon>
        <taxon>Bacillariophyta</taxon>
        <taxon>Bacillariophyceae</taxon>
        <taxon>Bacillariophycidae</taxon>
        <taxon>Naviculales</taxon>
        <taxon>Naviculaceae</taxon>
        <taxon>Seminavis</taxon>
    </lineage>
</organism>
<evidence type="ECO:0000313" key="3">
    <source>
        <dbReference type="Proteomes" id="UP001153069"/>
    </source>
</evidence>
<evidence type="ECO:0000313" key="2">
    <source>
        <dbReference type="EMBL" id="CAB9521904.1"/>
    </source>
</evidence>
<dbReference type="EMBL" id="CAICTM010001245">
    <property type="protein sequence ID" value="CAB9521904.1"/>
    <property type="molecule type" value="Genomic_DNA"/>
</dbReference>
<dbReference type="SUPFAM" id="SSF51182">
    <property type="entry name" value="RmlC-like cupins"/>
    <property type="match status" value="1"/>
</dbReference>
<protein>
    <submittedName>
        <fullName evidence="2">Uncharacterized protein</fullName>
    </submittedName>
</protein>